<dbReference type="PROSITE" id="PS51677">
    <property type="entry name" value="NODB"/>
    <property type="match status" value="1"/>
</dbReference>
<evidence type="ECO:0000313" key="3">
    <source>
        <dbReference type="Proteomes" id="UP001139011"/>
    </source>
</evidence>
<reference evidence="2" key="1">
    <citation type="submission" date="2021-09" db="EMBL/GenBank/DDBJ databases">
        <title>Genome analysis of Fictibacillus sp. KIGAM418 isolated from marine sediment.</title>
        <authorList>
            <person name="Seo M.-J."/>
            <person name="Cho E.-S."/>
            <person name="Hwang C.Y."/>
        </authorList>
    </citation>
    <scope>NUCLEOTIDE SEQUENCE</scope>
    <source>
        <strain evidence="2">KIGAM418</strain>
    </source>
</reference>
<keyword evidence="3" id="KW-1185">Reference proteome</keyword>
<dbReference type="InterPro" id="IPR002509">
    <property type="entry name" value="NODB_dom"/>
</dbReference>
<dbReference type="NCBIfam" id="TIGR02873">
    <property type="entry name" value="spore_ylxY"/>
    <property type="match status" value="1"/>
</dbReference>
<dbReference type="PANTHER" id="PTHR10587:SF80">
    <property type="entry name" value="CHITOOLIGOSACCHARIDE DEACETYLASE"/>
    <property type="match status" value="1"/>
</dbReference>
<dbReference type="RefSeq" id="WP_248252614.1">
    <property type="nucleotide sequence ID" value="NZ_JAIWJX010000002.1"/>
</dbReference>
<organism evidence="2 3">
    <name type="scientific">Fictibacillus marinisediminis</name>
    <dbReference type="NCBI Taxonomy" id="2878389"/>
    <lineage>
        <taxon>Bacteria</taxon>
        <taxon>Bacillati</taxon>
        <taxon>Bacillota</taxon>
        <taxon>Bacilli</taxon>
        <taxon>Bacillales</taxon>
        <taxon>Fictibacillaceae</taxon>
        <taxon>Fictibacillus</taxon>
    </lineage>
</organism>
<proteinExistence type="predicted"/>
<gene>
    <name evidence="2" type="ORF">LCY76_10670</name>
</gene>
<dbReference type="InterPro" id="IPR050248">
    <property type="entry name" value="Polysacc_deacetylase_ArnD"/>
</dbReference>
<evidence type="ECO:0000313" key="2">
    <source>
        <dbReference type="EMBL" id="MCK6257058.1"/>
    </source>
</evidence>
<comment type="caution">
    <text evidence="2">The sequence shown here is derived from an EMBL/GenBank/DDBJ whole genome shotgun (WGS) entry which is preliminary data.</text>
</comment>
<dbReference type="PANTHER" id="PTHR10587">
    <property type="entry name" value="GLYCOSYL TRANSFERASE-RELATED"/>
    <property type="match status" value="1"/>
</dbReference>
<name>A0A9X1XAP5_9BACL</name>
<dbReference type="InterPro" id="IPR014228">
    <property type="entry name" value="Spore_polysacc_deacetyl_YlxY"/>
</dbReference>
<dbReference type="Pfam" id="PF01522">
    <property type="entry name" value="Polysacc_deac_1"/>
    <property type="match status" value="1"/>
</dbReference>
<dbReference type="GO" id="GO:0016020">
    <property type="term" value="C:membrane"/>
    <property type="evidence" value="ECO:0007669"/>
    <property type="project" value="TreeGrafter"/>
</dbReference>
<dbReference type="CDD" id="cd10950">
    <property type="entry name" value="CE4_BsYlxY_like"/>
    <property type="match status" value="1"/>
</dbReference>
<evidence type="ECO:0000259" key="1">
    <source>
        <dbReference type="PROSITE" id="PS51677"/>
    </source>
</evidence>
<dbReference type="Gene3D" id="3.20.20.370">
    <property type="entry name" value="Glycoside hydrolase/deacetylase"/>
    <property type="match status" value="1"/>
</dbReference>
<dbReference type="SUPFAM" id="SSF88713">
    <property type="entry name" value="Glycoside hydrolase/deacetylase"/>
    <property type="match status" value="1"/>
</dbReference>
<dbReference type="EMBL" id="JAIWJX010000002">
    <property type="protein sequence ID" value="MCK6257058.1"/>
    <property type="molecule type" value="Genomic_DNA"/>
</dbReference>
<dbReference type="InterPro" id="IPR011330">
    <property type="entry name" value="Glyco_hydro/deAcase_b/a-brl"/>
</dbReference>
<feature type="domain" description="NodB homology" evidence="1">
    <location>
        <begin position="131"/>
        <end position="309"/>
    </location>
</feature>
<dbReference type="AlphaFoldDB" id="A0A9X1XAP5"/>
<dbReference type="GO" id="GO:0016810">
    <property type="term" value="F:hydrolase activity, acting on carbon-nitrogen (but not peptide) bonds"/>
    <property type="evidence" value="ECO:0007669"/>
    <property type="project" value="InterPro"/>
</dbReference>
<dbReference type="GO" id="GO:0005975">
    <property type="term" value="P:carbohydrate metabolic process"/>
    <property type="evidence" value="ECO:0007669"/>
    <property type="project" value="InterPro"/>
</dbReference>
<accession>A0A9X1XAP5</accession>
<sequence length="327" mass="36628">MKRNLLHVSMFILIIGVTVGTVQNPFTSTYLDSMKAQTTMVSKMQDNSLFEQLQKKAGEVNKPPINAAVDRVWKAVPGYNGVELDIDASYKKMRGLKTIDDKKLVFKQIPPKVKLNDLPPSPIYKGNPEKPMVSLLVNVAWGNEYLPKLLKTMKEAHVHSTFFLDGSWVKKNPSLAKMILDEGHEIGNHAYTHPDLKKMTNERIKDELSSTNRVIEATLGKKRIPKWFAPPSGSYRDDVVKIAAEQKMKTILWTVDTVDWRNPDPGRMAESVVKKVHPGAMVLMHPTSSTADGLKRIIGGIKAKGYSIGTVSDLMNEQRMITKPPVK</sequence>
<protein>
    <submittedName>
        <fullName evidence="2">Polysaccharide deacetylase family protein</fullName>
    </submittedName>
</protein>
<dbReference type="Proteomes" id="UP001139011">
    <property type="component" value="Unassembled WGS sequence"/>
</dbReference>